<dbReference type="Pfam" id="PF00554">
    <property type="entry name" value="RHD_DNA_bind"/>
    <property type="match status" value="1"/>
</dbReference>
<evidence type="ECO:0000313" key="3">
    <source>
        <dbReference type="EMBL" id="CEK69081.1"/>
    </source>
</evidence>
<dbReference type="PRINTS" id="PR00057">
    <property type="entry name" value="NFKBTNSCPFCT"/>
</dbReference>
<dbReference type="FunFam" id="2.60.40.10:FF:000046">
    <property type="entry name" value="Nuclear factor NF-kappa-B p105 subunit"/>
    <property type="match status" value="1"/>
</dbReference>
<dbReference type="InterPro" id="IPR032397">
    <property type="entry name" value="RHD_dimer"/>
</dbReference>
<feature type="region of interest" description="Disordered" evidence="1">
    <location>
        <begin position="86"/>
        <end position="109"/>
    </location>
</feature>
<dbReference type="AlphaFoldDB" id="A0A0B6ZMJ5"/>
<dbReference type="PANTHER" id="PTHR24169">
    <property type="entry name" value="NUCLEAR FACTOR NF-KAPPA-B PROTEIN"/>
    <property type="match status" value="1"/>
</dbReference>
<dbReference type="GO" id="GO:0005634">
    <property type="term" value="C:nucleus"/>
    <property type="evidence" value="ECO:0007669"/>
    <property type="project" value="TreeGrafter"/>
</dbReference>
<reference evidence="3" key="1">
    <citation type="submission" date="2014-12" db="EMBL/GenBank/DDBJ databases">
        <title>Insight into the proteome of Arion vulgaris.</title>
        <authorList>
            <person name="Aradska J."/>
            <person name="Bulat T."/>
            <person name="Smidak R."/>
            <person name="Sarate P."/>
            <person name="Gangsoo J."/>
            <person name="Sialana F."/>
            <person name="Bilban M."/>
            <person name="Lubec G."/>
        </authorList>
    </citation>
    <scope>NUCLEOTIDE SEQUENCE</scope>
    <source>
        <tissue evidence="3">Skin</tissue>
    </source>
</reference>
<feature type="region of interest" description="Disordered" evidence="1">
    <location>
        <begin position="369"/>
        <end position="394"/>
    </location>
</feature>
<dbReference type="InterPro" id="IPR008967">
    <property type="entry name" value="p53-like_TF_DNA-bd_sf"/>
</dbReference>
<evidence type="ECO:0000259" key="2">
    <source>
        <dbReference type="PROSITE" id="PS50254"/>
    </source>
</evidence>
<dbReference type="InterPro" id="IPR000451">
    <property type="entry name" value="NFkB/Dor"/>
</dbReference>
<gene>
    <name evidence="3" type="primary">ORF68836</name>
</gene>
<name>A0A0B6ZMJ5_9EUPU</name>
<dbReference type="InterPro" id="IPR011539">
    <property type="entry name" value="RHD_DNA_bind_dom"/>
</dbReference>
<dbReference type="GO" id="GO:0034097">
    <property type="term" value="P:response to cytokine"/>
    <property type="evidence" value="ECO:0007669"/>
    <property type="project" value="TreeGrafter"/>
</dbReference>
<proteinExistence type="predicted"/>
<sequence length="614" mass="67482">MALPPNGLPDDFDFGDMSSNELMRFVQTMNDDTANQLLIQMQHHNFQGVQDPLIANRPVQESQQHGHSTVYTTGINSPYNQGMERLPNHFPPGNRVPQQPAPPPPQAENPWVEIIEQPKSRGLRFRYECEGRSAGSVPGENSTNEHRTYPTIKIHGYSGPAIIVVSCVTKENIPHCKPHPHAIVGRDCKKGVCTVRVKDTSDRIVFPQIGIQCAKKKDVEGALRLRKEINVDPFQTGFEHAQSNIDLNIVRLCFQVFLPNEQGKVTRVVPPVVSQPIHDKKSSKDLVICRVDKSSGKACGGDEVFLLCDKVNKEDIKIRLFEENDQGMTVWEDFGDFGQGDVHRQYAIVFRTPAYHSRDIPKPVEVSMQLQRPSDGETSESIPFTYMPDDPDPDRIAEKRKRKAQRLVEFWNIAGSSDYKRGDSGASVRGRLSTMLKGTRRIKRDPDATQGIPQYSFDNTGGEGGASGGAEASMNQMTTENSSMGSVTVSSISAGSIDSSVIAELSGLSSSDLSVVSTENGQLVISVSGGDGSGLSVDSINLPTNMLSGDLMNQIDIQQLNAYLQDQCSGSEILLSQPTSADQLHLGHDANQHVRSMDTHMESDAALRCFNSQI</sequence>
<dbReference type="InterPro" id="IPR037059">
    <property type="entry name" value="RHD_DNA_bind_dom_sf"/>
</dbReference>
<dbReference type="GO" id="GO:0045944">
    <property type="term" value="P:positive regulation of transcription by RNA polymerase II"/>
    <property type="evidence" value="ECO:0007669"/>
    <property type="project" value="TreeGrafter"/>
</dbReference>
<dbReference type="Pfam" id="PF16179">
    <property type="entry name" value="RHD_dimer"/>
    <property type="match status" value="1"/>
</dbReference>
<evidence type="ECO:0000256" key="1">
    <source>
        <dbReference type="SAM" id="MobiDB-lite"/>
    </source>
</evidence>
<dbReference type="SUPFAM" id="SSF49417">
    <property type="entry name" value="p53-like transcription factors"/>
    <property type="match status" value="1"/>
</dbReference>
<dbReference type="Gene3D" id="2.60.40.340">
    <property type="entry name" value="Rel homology domain (RHD), DNA-binding domain"/>
    <property type="match status" value="1"/>
</dbReference>
<organism evidence="3">
    <name type="scientific">Arion vulgaris</name>
    <dbReference type="NCBI Taxonomy" id="1028688"/>
    <lineage>
        <taxon>Eukaryota</taxon>
        <taxon>Metazoa</taxon>
        <taxon>Spiralia</taxon>
        <taxon>Lophotrochozoa</taxon>
        <taxon>Mollusca</taxon>
        <taxon>Gastropoda</taxon>
        <taxon>Heterobranchia</taxon>
        <taxon>Euthyneura</taxon>
        <taxon>Panpulmonata</taxon>
        <taxon>Eupulmonata</taxon>
        <taxon>Stylommatophora</taxon>
        <taxon>Helicina</taxon>
        <taxon>Arionoidea</taxon>
        <taxon>Arionidae</taxon>
        <taxon>Arion</taxon>
    </lineage>
</organism>
<dbReference type="GO" id="GO:0007249">
    <property type="term" value="P:canonical NF-kappaB signal transduction"/>
    <property type="evidence" value="ECO:0007669"/>
    <property type="project" value="TreeGrafter"/>
</dbReference>
<dbReference type="PROSITE" id="PS01204">
    <property type="entry name" value="REL_1"/>
    <property type="match status" value="1"/>
</dbReference>
<dbReference type="GO" id="GO:0000981">
    <property type="term" value="F:DNA-binding transcription factor activity, RNA polymerase II-specific"/>
    <property type="evidence" value="ECO:0007669"/>
    <property type="project" value="TreeGrafter"/>
</dbReference>
<dbReference type="InterPro" id="IPR030492">
    <property type="entry name" value="RHD_CS"/>
</dbReference>
<accession>A0A0B6ZMJ5</accession>
<dbReference type="InterPro" id="IPR013783">
    <property type="entry name" value="Ig-like_fold"/>
</dbReference>
<dbReference type="SMART" id="SM00429">
    <property type="entry name" value="IPT"/>
    <property type="match status" value="1"/>
</dbReference>
<dbReference type="InterPro" id="IPR002909">
    <property type="entry name" value="IPT_dom"/>
</dbReference>
<dbReference type="InterPro" id="IPR033926">
    <property type="entry name" value="IPT_NFkappaB"/>
</dbReference>
<dbReference type="Gene3D" id="2.60.40.10">
    <property type="entry name" value="Immunoglobulins"/>
    <property type="match status" value="1"/>
</dbReference>
<dbReference type="GO" id="GO:0005737">
    <property type="term" value="C:cytoplasm"/>
    <property type="evidence" value="ECO:0007669"/>
    <property type="project" value="InterPro"/>
</dbReference>
<protein>
    <recommendedName>
        <fullName evidence="2">RHD domain-containing protein</fullName>
    </recommendedName>
</protein>
<dbReference type="GO" id="GO:0033554">
    <property type="term" value="P:cellular response to stress"/>
    <property type="evidence" value="ECO:0007669"/>
    <property type="project" value="TreeGrafter"/>
</dbReference>
<dbReference type="CDD" id="cd01177">
    <property type="entry name" value="IPT_NFkappaB"/>
    <property type="match status" value="1"/>
</dbReference>
<dbReference type="PANTHER" id="PTHR24169:SF25">
    <property type="entry name" value="DORSAL-RELATED IMMUNITY FACTOR DIF-RELATED"/>
    <property type="match status" value="1"/>
</dbReference>
<feature type="domain" description="RHD" evidence="2">
    <location>
        <begin position="107"/>
        <end position="284"/>
    </location>
</feature>
<feature type="region of interest" description="Disordered" evidence="1">
    <location>
        <begin position="445"/>
        <end position="471"/>
    </location>
</feature>
<dbReference type="GO" id="GO:0000978">
    <property type="term" value="F:RNA polymerase II cis-regulatory region sequence-specific DNA binding"/>
    <property type="evidence" value="ECO:0007669"/>
    <property type="project" value="TreeGrafter"/>
</dbReference>
<dbReference type="PROSITE" id="PS50254">
    <property type="entry name" value="REL_2"/>
    <property type="match status" value="1"/>
</dbReference>
<dbReference type="GO" id="GO:0045087">
    <property type="term" value="P:innate immune response"/>
    <property type="evidence" value="ECO:0007669"/>
    <property type="project" value="TreeGrafter"/>
</dbReference>
<dbReference type="SUPFAM" id="SSF81296">
    <property type="entry name" value="E set domains"/>
    <property type="match status" value="1"/>
</dbReference>
<dbReference type="GO" id="GO:0038061">
    <property type="term" value="P:non-canonical NF-kappaB signal transduction"/>
    <property type="evidence" value="ECO:0007669"/>
    <property type="project" value="TreeGrafter"/>
</dbReference>
<dbReference type="InterPro" id="IPR014756">
    <property type="entry name" value="Ig_E-set"/>
</dbReference>
<dbReference type="EMBL" id="HACG01022216">
    <property type="protein sequence ID" value="CEK69081.1"/>
    <property type="molecule type" value="Transcribed_RNA"/>
</dbReference>